<dbReference type="Proteomes" id="UP001254257">
    <property type="component" value="Unassembled WGS sequence"/>
</dbReference>
<dbReference type="SUPFAM" id="SSF46689">
    <property type="entry name" value="Homeodomain-like"/>
    <property type="match status" value="1"/>
</dbReference>
<comment type="caution">
    <text evidence="4">The sequence shown here is derived from an EMBL/GenBank/DDBJ whole genome shotgun (WGS) entry which is preliminary data.</text>
</comment>
<keyword evidence="1" id="KW-0805">Transcription regulation</keyword>
<keyword evidence="2" id="KW-0804">Transcription</keyword>
<dbReference type="Pfam" id="PF12833">
    <property type="entry name" value="HTH_18"/>
    <property type="match status" value="1"/>
</dbReference>
<evidence type="ECO:0000313" key="5">
    <source>
        <dbReference type="Proteomes" id="UP001254257"/>
    </source>
</evidence>
<keyword evidence="5" id="KW-1185">Reference proteome</keyword>
<protein>
    <submittedName>
        <fullName evidence="4">Helix-turn-helix domain-containing protein</fullName>
    </submittedName>
</protein>
<dbReference type="RefSeq" id="WP_316016621.1">
    <property type="nucleotide sequence ID" value="NZ_JAWDID010000002.1"/>
</dbReference>
<reference evidence="4 5" key="1">
    <citation type="submission" date="2023-09" db="EMBL/GenBank/DDBJ databases">
        <title>Whole genome shotgun sequencing (WGS) of Bosea sp. ZW T0_25, isolated from stored onions (Allium cepa).</title>
        <authorList>
            <person name="Stoll D.A."/>
            <person name="Huch M."/>
        </authorList>
    </citation>
    <scope>NUCLEOTIDE SEQUENCE [LARGE SCALE GENOMIC DNA]</scope>
    <source>
        <strain evidence="4 5">ZW T0_25</strain>
    </source>
</reference>
<dbReference type="PROSITE" id="PS01124">
    <property type="entry name" value="HTH_ARAC_FAMILY_2"/>
    <property type="match status" value="1"/>
</dbReference>
<dbReference type="EMBL" id="JAWDID010000002">
    <property type="protein sequence ID" value="MDU0338683.1"/>
    <property type="molecule type" value="Genomic_DNA"/>
</dbReference>
<evidence type="ECO:0000256" key="2">
    <source>
        <dbReference type="ARBA" id="ARBA00023163"/>
    </source>
</evidence>
<evidence type="ECO:0000259" key="3">
    <source>
        <dbReference type="PROSITE" id="PS01124"/>
    </source>
</evidence>
<organism evidence="4 5">
    <name type="scientific">Bosea rubneri</name>
    <dbReference type="NCBI Taxonomy" id="3075434"/>
    <lineage>
        <taxon>Bacteria</taxon>
        <taxon>Pseudomonadati</taxon>
        <taxon>Pseudomonadota</taxon>
        <taxon>Alphaproteobacteria</taxon>
        <taxon>Hyphomicrobiales</taxon>
        <taxon>Boseaceae</taxon>
        <taxon>Bosea</taxon>
    </lineage>
</organism>
<name>A0ABU3S1M9_9HYPH</name>
<evidence type="ECO:0000313" key="4">
    <source>
        <dbReference type="EMBL" id="MDU0338683.1"/>
    </source>
</evidence>
<dbReference type="InterPro" id="IPR009057">
    <property type="entry name" value="Homeodomain-like_sf"/>
</dbReference>
<accession>A0ABU3S1M9</accession>
<feature type="domain" description="HTH araC/xylS-type" evidence="3">
    <location>
        <begin position="1"/>
        <end position="51"/>
    </location>
</feature>
<dbReference type="Gene3D" id="1.10.10.60">
    <property type="entry name" value="Homeodomain-like"/>
    <property type="match status" value="1"/>
</dbReference>
<proteinExistence type="predicted"/>
<evidence type="ECO:0000256" key="1">
    <source>
        <dbReference type="ARBA" id="ARBA00023015"/>
    </source>
</evidence>
<sequence length="54" mass="5955">MQMELARVRRLLRDGITPAQVAAELGFADQSHLNRFFKRGSGVTLAGFSRALGH</sequence>
<dbReference type="InterPro" id="IPR018060">
    <property type="entry name" value="HTH_AraC"/>
</dbReference>
<gene>
    <name evidence="4" type="ORF">RKE40_02265</name>
</gene>